<dbReference type="AlphaFoldDB" id="A0A6J6TE27"/>
<sequence length="332" mass="36191">MTLAAEPHTYADYDELLEDYYERGWTDGLPVVPPTAEKVQRFLTLAGLEPDEILGSVPTRAVVVTAEHAAINAVMAGCRPEYFPAVVAAVRAHLDEMGNCHSTTGTLSGAVQTVIINGPVRNEWGVASGQGCLGPGFRPNATIGRALRLVIRNVCRAIPGFLDRASFSSPMRYSFCFAENEEASDWVPLHVQRGFAAEQSTVTVASFMNFVPATDMTSRTCVDIANSIVKTMRSKGIGGDKWLGQDHNVVAIVGKEHHRYFIEEGWSKADLQHYLWERIHEPTSGPDDRFCNIGHPEGILVVAAGGAGMAETWLLMPHLAHAITRVIEPAQL</sequence>
<reference evidence="1" key="1">
    <citation type="submission" date="2020-05" db="EMBL/GenBank/DDBJ databases">
        <authorList>
            <person name="Chiriac C."/>
            <person name="Salcher M."/>
            <person name="Ghai R."/>
            <person name="Kavagutti S V."/>
        </authorList>
    </citation>
    <scope>NUCLEOTIDE SEQUENCE</scope>
</reference>
<gene>
    <name evidence="1" type="ORF">UFOPK2754_01454</name>
</gene>
<protein>
    <submittedName>
        <fullName evidence="1">Unannotated protein</fullName>
    </submittedName>
</protein>
<organism evidence="1">
    <name type="scientific">freshwater metagenome</name>
    <dbReference type="NCBI Taxonomy" id="449393"/>
    <lineage>
        <taxon>unclassified sequences</taxon>
        <taxon>metagenomes</taxon>
        <taxon>ecological metagenomes</taxon>
    </lineage>
</organism>
<name>A0A6J6TE27_9ZZZZ</name>
<evidence type="ECO:0000313" key="1">
    <source>
        <dbReference type="EMBL" id="CAB4745115.1"/>
    </source>
</evidence>
<proteinExistence type="predicted"/>
<dbReference type="EMBL" id="CAEZYR010000048">
    <property type="protein sequence ID" value="CAB4745115.1"/>
    <property type="molecule type" value="Genomic_DNA"/>
</dbReference>
<accession>A0A6J6TE27</accession>